<name>A0ABU7FTI9_9ACTN</name>
<feature type="region of interest" description="Disordered" evidence="1">
    <location>
        <begin position="36"/>
        <end position="57"/>
    </location>
</feature>
<proteinExistence type="predicted"/>
<comment type="caution">
    <text evidence="2">The sequence shown here is derived from an EMBL/GenBank/DDBJ whole genome shotgun (WGS) entry which is preliminary data.</text>
</comment>
<evidence type="ECO:0000313" key="3">
    <source>
        <dbReference type="Proteomes" id="UP001333996"/>
    </source>
</evidence>
<dbReference type="Proteomes" id="UP001333996">
    <property type="component" value="Unassembled WGS sequence"/>
</dbReference>
<reference evidence="2" key="1">
    <citation type="submission" date="2024-01" db="EMBL/GenBank/DDBJ databases">
        <title>First draft genome sequence data of TA4-1, the type strain of Gram-positive actinobacterium Streptomyces chiangmaiensis.</title>
        <authorList>
            <person name="Yasawong M."/>
            <person name="Nantapong N."/>
        </authorList>
    </citation>
    <scope>NUCLEOTIDE SEQUENCE</scope>
    <source>
        <strain evidence="2">TA4-1</strain>
    </source>
</reference>
<dbReference type="RefSeq" id="WP_329510803.1">
    <property type="nucleotide sequence ID" value="NZ_BAAAYZ010000067.1"/>
</dbReference>
<keyword evidence="3" id="KW-1185">Reference proteome</keyword>
<evidence type="ECO:0000313" key="2">
    <source>
        <dbReference type="EMBL" id="MED7826404.1"/>
    </source>
</evidence>
<gene>
    <name evidence="2" type="ORF">VXC91_31765</name>
</gene>
<dbReference type="EMBL" id="JAYWVC010000155">
    <property type="protein sequence ID" value="MED7826404.1"/>
    <property type="molecule type" value="Genomic_DNA"/>
</dbReference>
<evidence type="ECO:0000256" key="1">
    <source>
        <dbReference type="SAM" id="MobiDB-lite"/>
    </source>
</evidence>
<feature type="compositionally biased region" description="Basic and acidic residues" evidence="1">
    <location>
        <begin position="36"/>
        <end position="46"/>
    </location>
</feature>
<accession>A0ABU7FTI9</accession>
<sequence>MGRAEAQGLQLTGAGGLLRQPVKWLLEFVLEGDVTHRLGDDTHDPVGKNSGNARSGK</sequence>
<protein>
    <submittedName>
        <fullName evidence="2">Uncharacterized protein</fullName>
    </submittedName>
</protein>
<organism evidence="2 3">
    <name type="scientific">Streptomyces chiangmaiensis</name>
    <dbReference type="NCBI Taxonomy" id="766497"/>
    <lineage>
        <taxon>Bacteria</taxon>
        <taxon>Bacillati</taxon>
        <taxon>Actinomycetota</taxon>
        <taxon>Actinomycetes</taxon>
        <taxon>Kitasatosporales</taxon>
        <taxon>Streptomycetaceae</taxon>
        <taxon>Streptomyces</taxon>
    </lineage>
</organism>